<proteinExistence type="predicted"/>
<keyword evidence="5" id="KW-1185">Reference proteome</keyword>
<dbReference type="Pfam" id="PF00072">
    <property type="entry name" value="Response_reg"/>
    <property type="match status" value="1"/>
</dbReference>
<dbReference type="PANTHER" id="PTHR44591">
    <property type="entry name" value="STRESS RESPONSE REGULATOR PROTEIN 1"/>
    <property type="match status" value="1"/>
</dbReference>
<evidence type="ECO:0000313" key="5">
    <source>
        <dbReference type="Proteomes" id="UP000006633"/>
    </source>
</evidence>
<dbReference type="SMART" id="SM00448">
    <property type="entry name" value="REC"/>
    <property type="match status" value="1"/>
</dbReference>
<evidence type="ECO:0000313" key="4">
    <source>
        <dbReference type="EMBL" id="ADH90822.1"/>
    </source>
</evidence>
<feature type="modified residue" description="4-aspartylphosphate" evidence="2">
    <location>
        <position position="64"/>
    </location>
</feature>
<dbReference type="AlphaFoldDB" id="D7AA35"/>
<dbReference type="KEGG" id="sno:Snov_3548"/>
<dbReference type="InterPro" id="IPR001789">
    <property type="entry name" value="Sig_transdc_resp-reg_receiver"/>
</dbReference>
<dbReference type="RefSeq" id="WP_013168323.1">
    <property type="nucleotide sequence ID" value="NC_014217.1"/>
</dbReference>
<protein>
    <submittedName>
        <fullName evidence="4">Response regulator receiver protein</fullName>
    </submittedName>
</protein>
<dbReference type="Gene3D" id="3.40.50.2300">
    <property type="match status" value="1"/>
</dbReference>
<dbReference type="Proteomes" id="UP000006633">
    <property type="component" value="Chromosome"/>
</dbReference>
<evidence type="ECO:0000256" key="1">
    <source>
        <dbReference type="ARBA" id="ARBA00022553"/>
    </source>
</evidence>
<dbReference type="HOGENOM" id="CLU_000445_69_8_5"/>
<dbReference type="InterPro" id="IPR050595">
    <property type="entry name" value="Bact_response_regulator"/>
</dbReference>
<dbReference type="eggNOG" id="COG4566">
    <property type="taxonomic scope" value="Bacteria"/>
</dbReference>
<feature type="domain" description="Response regulatory" evidence="3">
    <location>
        <begin position="14"/>
        <end position="129"/>
    </location>
</feature>
<dbReference type="EMBL" id="CP002026">
    <property type="protein sequence ID" value="ADH90822.1"/>
    <property type="molecule type" value="Genomic_DNA"/>
</dbReference>
<organism evidence="4 5">
    <name type="scientific">Ancylobacter novellus (strain ATCC 8093 / DSM 506 / JCM 20403 / CCM 1077 / IAM 12100 / NBRC 12443 / NCIMB 10456)</name>
    <name type="common">Starkeya novella</name>
    <dbReference type="NCBI Taxonomy" id="639283"/>
    <lineage>
        <taxon>Bacteria</taxon>
        <taxon>Pseudomonadati</taxon>
        <taxon>Pseudomonadota</taxon>
        <taxon>Alphaproteobacteria</taxon>
        <taxon>Hyphomicrobiales</taxon>
        <taxon>Xanthobacteraceae</taxon>
        <taxon>Ancylobacter</taxon>
    </lineage>
</organism>
<dbReference type="GO" id="GO:0000160">
    <property type="term" value="P:phosphorelay signal transduction system"/>
    <property type="evidence" value="ECO:0007669"/>
    <property type="project" value="InterPro"/>
</dbReference>
<dbReference type="PANTHER" id="PTHR44591:SF25">
    <property type="entry name" value="CHEMOTAXIS TWO-COMPONENT RESPONSE REGULATOR"/>
    <property type="match status" value="1"/>
</dbReference>
<keyword evidence="1 2" id="KW-0597">Phosphoprotein</keyword>
<gene>
    <name evidence="4" type="ordered locus">Snov_3548</name>
</gene>
<dbReference type="InterPro" id="IPR011006">
    <property type="entry name" value="CheY-like_superfamily"/>
</dbReference>
<accession>D7AA35</accession>
<dbReference type="STRING" id="639283.Snov_3548"/>
<evidence type="ECO:0000259" key="3">
    <source>
        <dbReference type="PROSITE" id="PS50110"/>
    </source>
</evidence>
<evidence type="ECO:0000256" key="2">
    <source>
        <dbReference type="PROSITE-ProRule" id="PRU00169"/>
    </source>
</evidence>
<dbReference type="PROSITE" id="PS50110">
    <property type="entry name" value="RESPONSE_REGULATORY"/>
    <property type="match status" value="1"/>
</dbReference>
<dbReference type="SUPFAM" id="SSF52172">
    <property type="entry name" value="CheY-like"/>
    <property type="match status" value="1"/>
</dbReference>
<name>D7AA35_ANCN5</name>
<reference evidence="4 5" key="1">
    <citation type="journal article" date="2012" name="Stand. Genomic Sci.">
        <title>Complete genome sequence of the facultatively chemolithoautotrophic and methylotrophic alpha Proteobacterium Starkeya novella type strain (ATCC 8093(T)).</title>
        <authorList>
            <person name="Kappler U."/>
            <person name="Davenport K."/>
            <person name="Beatson S."/>
            <person name="Lucas S."/>
            <person name="Lapidus A."/>
            <person name="Copeland A."/>
            <person name="Berry K.W."/>
            <person name="Glavina Del Rio T."/>
            <person name="Hammon N."/>
            <person name="Dalin E."/>
            <person name="Tice H."/>
            <person name="Pitluck S."/>
            <person name="Richardson P."/>
            <person name="Bruce D."/>
            <person name="Goodwin L.A."/>
            <person name="Han C."/>
            <person name="Tapia R."/>
            <person name="Detter J.C."/>
            <person name="Chang Y.J."/>
            <person name="Jeffries C.D."/>
            <person name="Land M."/>
            <person name="Hauser L."/>
            <person name="Kyrpides N.C."/>
            <person name="Goker M."/>
            <person name="Ivanova N."/>
            <person name="Klenk H.P."/>
            <person name="Woyke T."/>
        </authorList>
    </citation>
    <scope>NUCLEOTIDE SEQUENCE [LARGE SCALE GENOMIC DNA]</scope>
    <source>
        <strain evidence="5">ATCC 8093 / DSM 506 / JCM 20403 / CCM 1077 / IAM 12100 / NBRC 12443 / NCIMB 10456</strain>
    </source>
</reference>
<sequence>MTSLSNGALAGQPVVAIVDDEPDVRRGLDRFIRSLDLDTRLYASAEEVLEDAELLSAVVCLVSDVQMPRMSGLDLQLALRARNHSFPVIFVTAYPDESLEARAMAQGAFAFFGKPFNTDMFAATLLRAIGRETAQY</sequence>